<reference evidence="2 3" key="1">
    <citation type="journal article" date="2019" name="Genome Biol. Evol.">
        <title>Insights into the evolution of the New World diploid cottons (Gossypium, subgenus Houzingenia) based on genome sequencing.</title>
        <authorList>
            <person name="Grover C.E."/>
            <person name="Arick M.A. 2nd"/>
            <person name="Thrash A."/>
            <person name="Conover J.L."/>
            <person name="Sanders W.S."/>
            <person name="Peterson D.G."/>
            <person name="Frelichowski J.E."/>
            <person name="Scheffler J.A."/>
            <person name="Scheffler B.E."/>
            <person name="Wendel J.F."/>
        </authorList>
    </citation>
    <scope>NUCLEOTIDE SEQUENCE [LARGE SCALE GENOMIC DNA]</scope>
    <source>
        <strain evidence="2">5</strain>
        <tissue evidence="2">Leaf</tissue>
    </source>
</reference>
<protein>
    <recommendedName>
        <fullName evidence="1">RNase H type-1 domain-containing protein</fullName>
    </recommendedName>
</protein>
<dbReference type="CDD" id="cd06222">
    <property type="entry name" value="RNase_H_like"/>
    <property type="match status" value="1"/>
</dbReference>
<dbReference type="OrthoDB" id="1000652at2759"/>
<dbReference type="PANTHER" id="PTHR47723">
    <property type="entry name" value="OS05G0353850 PROTEIN"/>
    <property type="match status" value="1"/>
</dbReference>
<dbReference type="InterPro" id="IPR036397">
    <property type="entry name" value="RNaseH_sf"/>
</dbReference>
<dbReference type="SUPFAM" id="SSF53098">
    <property type="entry name" value="Ribonuclease H-like"/>
    <property type="match status" value="1"/>
</dbReference>
<dbReference type="Gene3D" id="3.30.420.10">
    <property type="entry name" value="Ribonuclease H-like superfamily/Ribonuclease H"/>
    <property type="match status" value="1"/>
</dbReference>
<gene>
    <name evidence="2" type="ORF">Gogos_006053</name>
</gene>
<accession>A0A7J9C4G4</accession>
<feature type="domain" description="RNase H type-1" evidence="1">
    <location>
        <begin position="33"/>
        <end position="153"/>
    </location>
</feature>
<dbReference type="InterPro" id="IPR002156">
    <property type="entry name" value="RNaseH_domain"/>
</dbReference>
<dbReference type="Pfam" id="PF13456">
    <property type="entry name" value="RVT_3"/>
    <property type="match status" value="1"/>
</dbReference>
<dbReference type="AlphaFoldDB" id="A0A7J9C4G4"/>
<evidence type="ECO:0000259" key="1">
    <source>
        <dbReference type="Pfam" id="PF13456"/>
    </source>
</evidence>
<evidence type="ECO:0000313" key="2">
    <source>
        <dbReference type="EMBL" id="MBA0743370.1"/>
    </source>
</evidence>
<name>A0A7J9C4G4_GOSGO</name>
<dbReference type="GO" id="GO:0003676">
    <property type="term" value="F:nucleic acid binding"/>
    <property type="evidence" value="ECO:0007669"/>
    <property type="project" value="InterPro"/>
</dbReference>
<dbReference type="EMBL" id="JABEZY010000008">
    <property type="protein sequence ID" value="MBA0743370.1"/>
    <property type="molecule type" value="Genomic_DNA"/>
</dbReference>
<comment type="caution">
    <text evidence="2">The sequence shown here is derived from an EMBL/GenBank/DDBJ whole genome shotgun (WGS) entry which is preliminary data.</text>
</comment>
<sequence>MASSLLSGIPRTTAITIFFEAKRMKLGWFIKVNFNASVAPNKTGYRMVARDEDGFVIGGGKGFKEEALTVEWAKIYAFEESLKLASTLNISKALFETDCASLVNRVRKRDLDITIMGTRIKEINKTMENFESISICWTNRKCNKVANFICKDAINKSCIWTFVMDYPDNIHTLEINDSIN</sequence>
<dbReference type="InterPro" id="IPR012337">
    <property type="entry name" value="RNaseH-like_sf"/>
</dbReference>
<evidence type="ECO:0000313" key="3">
    <source>
        <dbReference type="Proteomes" id="UP000593579"/>
    </source>
</evidence>
<proteinExistence type="predicted"/>
<keyword evidence="3" id="KW-1185">Reference proteome</keyword>
<dbReference type="Proteomes" id="UP000593579">
    <property type="component" value="Unassembled WGS sequence"/>
</dbReference>
<dbReference type="InterPro" id="IPR053151">
    <property type="entry name" value="RNase_H-like"/>
</dbReference>
<organism evidence="2 3">
    <name type="scientific">Gossypium gossypioides</name>
    <name type="common">Mexican cotton</name>
    <name type="synonym">Selera gossypioides</name>
    <dbReference type="NCBI Taxonomy" id="34282"/>
    <lineage>
        <taxon>Eukaryota</taxon>
        <taxon>Viridiplantae</taxon>
        <taxon>Streptophyta</taxon>
        <taxon>Embryophyta</taxon>
        <taxon>Tracheophyta</taxon>
        <taxon>Spermatophyta</taxon>
        <taxon>Magnoliopsida</taxon>
        <taxon>eudicotyledons</taxon>
        <taxon>Gunneridae</taxon>
        <taxon>Pentapetalae</taxon>
        <taxon>rosids</taxon>
        <taxon>malvids</taxon>
        <taxon>Malvales</taxon>
        <taxon>Malvaceae</taxon>
        <taxon>Malvoideae</taxon>
        <taxon>Gossypium</taxon>
    </lineage>
</organism>
<dbReference type="PANTHER" id="PTHR47723:SF19">
    <property type="entry name" value="POLYNUCLEOTIDYL TRANSFERASE, RIBONUCLEASE H-LIKE SUPERFAMILY PROTEIN"/>
    <property type="match status" value="1"/>
</dbReference>
<dbReference type="InterPro" id="IPR044730">
    <property type="entry name" value="RNase_H-like_dom_plant"/>
</dbReference>
<dbReference type="GO" id="GO:0004523">
    <property type="term" value="F:RNA-DNA hybrid ribonuclease activity"/>
    <property type="evidence" value="ECO:0007669"/>
    <property type="project" value="InterPro"/>
</dbReference>